<protein>
    <submittedName>
        <fullName evidence="3">Uncharacterized protein</fullName>
    </submittedName>
</protein>
<comment type="caution">
    <text evidence="3">The sequence shown here is derived from an EMBL/GenBank/DDBJ whole genome shotgun (WGS) entry which is preliminary data.</text>
</comment>
<proteinExistence type="predicted"/>
<keyword evidence="2" id="KW-0812">Transmembrane</keyword>
<reference evidence="3 4" key="1">
    <citation type="submission" date="2024-08" db="EMBL/GenBank/DDBJ databases">
        <title>Insights into the chromosomal genome structure of Flemingia macrophylla.</title>
        <authorList>
            <person name="Ding Y."/>
            <person name="Zhao Y."/>
            <person name="Bi W."/>
            <person name="Wu M."/>
            <person name="Zhao G."/>
            <person name="Gong Y."/>
            <person name="Li W."/>
            <person name="Zhang P."/>
        </authorList>
    </citation>
    <scope>NUCLEOTIDE SEQUENCE [LARGE SCALE GENOMIC DNA]</scope>
    <source>
        <strain evidence="3">DYQJB</strain>
        <tissue evidence="3">Leaf</tissue>
    </source>
</reference>
<gene>
    <name evidence="3" type="ORF">Fmac_001716</name>
</gene>
<dbReference type="EMBL" id="JBGMDY010000001">
    <property type="protein sequence ID" value="KAL2347716.1"/>
    <property type="molecule type" value="Genomic_DNA"/>
</dbReference>
<keyword evidence="2" id="KW-1133">Transmembrane helix</keyword>
<feature type="region of interest" description="Disordered" evidence="1">
    <location>
        <begin position="1"/>
        <end position="26"/>
    </location>
</feature>
<feature type="transmembrane region" description="Helical" evidence="2">
    <location>
        <begin position="53"/>
        <end position="74"/>
    </location>
</feature>
<dbReference type="AlphaFoldDB" id="A0ABD1NIG6"/>
<evidence type="ECO:0000256" key="2">
    <source>
        <dbReference type="SAM" id="Phobius"/>
    </source>
</evidence>
<keyword evidence="2" id="KW-0472">Membrane</keyword>
<evidence type="ECO:0000313" key="3">
    <source>
        <dbReference type="EMBL" id="KAL2347716.1"/>
    </source>
</evidence>
<dbReference type="Proteomes" id="UP001603857">
    <property type="component" value="Unassembled WGS sequence"/>
</dbReference>
<evidence type="ECO:0000256" key="1">
    <source>
        <dbReference type="SAM" id="MobiDB-lite"/>
    </source>
</evidence>
<organism evidence="3 4">
    <name type="scientific">Flemingia macrophylla</name>
    <dbReference type="NCBI Taxonomy" id="520843"/>
    <lineage>
        <taxon>Eukaryota</taxon>
        <taxon>Viridiplantae</taxon>
        <taxon>Streptophyta</taxon>
        <taxon>Embryophyta</taxon>
        <taxon>Tracheophyta</taxon>
        <taxon>Spermatophyta</taxon>
        <taxon>Magnoliopsida</taxon>
        <taxon>eudicotyledons</taxon>
        <taxon>Gunneridae</taxon>
        <taxon>Pentapetalae</taxon>
        <taxon>rosids</taxon>
        <taxon>fabids</taxon>
        <taxon>Fabales</taxon>
        <taxon>Fabaceae</taxon>
        <taxon>Papilionoideae</taxon>
        <taxon>50 kb inversion clade</taxon>
        <taxon>NPAAA clade</taxon>
        <taxon>indigoferoid/millettioid clade</taxon>
        <taxon>Phaseoleae</taxon>
        <taxon>Flemingia</taxon>
    </lineage>
</organism>
<accession>A0ABD1NIG6</accession>
<feature type="compositionally biased region" description="Pro residues" evidence="1">
    <location>
        <begin position="1"/>
        <end position="11"/>
    </location>
</feature>
<name>A0ABD1NIG6_9FABA</name>
<keyword evidence="4" id="KW-1185">Reference proteome</keyword>
<sequence length="89" mass="9585">MASSYLPPPNTTPDSNPLVPAEPWSTLPTFPPPTSYFASSNDSDSSSSSSSTFGIIIGITVGVLAIIILFGIWYKYLKKRCHASDRCSK</sequence>
<evidence type="ECO:0000313" key="4">
    <source>
        <dbReference type="Proteomes" id="UP001603857"/>
    </source>
</evidence>